<protein>
    <recommendedName>
        <fullName evidence="3">DUF465 domain-containing protein</fullName>
    </recommendedName>
</protein>
<comment type="caution">
    <text evidence="1">The sequence shown here is derived from an EMBL/GenBank/DDBJ whole genome shotgun (WGS) entry which is preliminary data.</text>
</comment>
<proteinExistence type="predicted"/>
<dbReference type="InterPro" id="IPR038444">
    <property type="entry name" value="DUF465_sf"/>
</dbReference>
<dbReference type="AlphaFoldDB" id="A0A194ALI4"/>
<dbReference type="Proteomes" id="UP000095200">
    <property type="component" value="Unassembled WGS sequence"/>
</dbReference>
<organism evidence="1 2">
    <name type="scientific">Desulfoplanes formicivorans</name>
    <dbReference type="NCBI Taxonomy" id="1592317"/>
    <lineage>
        <taxon>Bacteria</taxon>
        <taxon>Pseudomonadati</taxon>
        <taxon>Thermodesulfobacteriota</taxon>
        <taxon>Desulfovibrionia</taxon>
        <taxon>Desulfovibrionales</taxon>
        <taxon>Desulfoplanaceae</taxon>
        <taxon>Desulfoplanes</taxon>
    </lineage>
</organism>
<dbReference type="OrthoDB" id="5471937at2"/>
<evidence type="ECO:0008006" key="3">
    <source>
        <dbReference type="Google" id="ProtNLM"/>
    </source>
</evidence>
<dbReference type="Gene3D" id="6.10.280.50">
    <property type="match status" value="1"/>
</dbReference>
<reference evidence="2" key="1">
    <citation type="submission" date="2016-06" db="EMBL/GenBank/DDBJ databases">
        <title>Draft genome sequence of Desulfoplanes formicivorans strain Pf12B.</title>
        <authorList>
            <person name="Watanabe M."/>
            <person name="Kojima H."/>
            <person name="Fukui M."/>
        </authorList>
    </citation>
    <scope>NUCLEOTIDE SEQUENCE [LARGE SCALE GENOMIC DNA]</scope>
    <source>
        <strain evidence="2">Pf12B</strain>
    </source>
</reference>
<dbReference type="RefSeq" id="WP_069859737.1">
    <property type="nucleotide sequence ID" value="NZ_BDFE01000017.1"/>
</dbReference>
<accession>A0A194ALI4</accession>
<gene>
    <name evidence="1" type="ORF">DPF_2251</name>
</gene>
<dbReference type="STRING" id="1592317.DPF_2251"/>
<evidence type="ECO:0000313" key="2">
    <source>
        <dbReference type="Proteomes" id="UP000095200"/>
    </source>
</evidence>
<dbReference type="EMBL" id="BDFE01000017">
    <property type="protein sequence ID" value="GAU09524.1"/>
    <property type="molecule type" value="Genomic_DNA"/>
</dbReference>
<evidence type="ECO:0000313" key="1">
    <source>
        <dbReference type="EMBL" id="GAU09524.1"/>
    </source>
</evidence>
<keyword evidence="2" id="KW-1185">Reference proteome</keyword>
<sequence length="77" mass="9190">MEQRDLELIAQYSETDEELKALWKEHLAFENYVEKMASKPFLTPEEDLELKNIKKQKLAGKTKMLALLEKHREQENK</sequence>
<name>A0A194ALI4_9BACT</name>